<evidence type="ECO:0000313" key="1">
    <source>
        <dbReference type="EMBL" id="WDE13495.1"/>
    </source>
</evidence>
<reference evidence="1 2" key="1">
    <citation type="journal article" date="2022" name="Mar. Drugs">
        <title>Bioassay-Guided Fractionation Leads to the Detection of Cholic Acid Generated by the Rare Thalassomonas sp.</title>
        <authorList>
            <person name="Pheiffer F."/>
            <person name="Schneider Y.K."/>
            <person name="Hansen E.H."/>
            <person name="Andersen J.H."/>
            <person name="Isaksson J."/>
            <person name="Busche T."/>
            <person name="R C."/>
            <person name="Kalinowski J."/>
            <person name="Zyl L.V."/>
            <person name="Trindade M."/>
        </authorList>
    </citation>
    <scope>NUCLEOTIDE SEQUENCE [LARGE SCALE GENOMIC DNA]</scope>
    <source>
        <strain evidence="1 2">A5K-61T</strain>
    </source>
</reference>
<proteinExistence type="predicted"/>
<keyword evidence="2" id="KW-1185">Reference proteome</keyword>
<protein>
    <submittedName>
        <fullName evidence="1">DNA phosphorothioation-associated putative methyltransferase</fullName>
    </submittedName>
</protein>
<dbReference type="NCBIfam" id="TIGR04096">
    <property type="entry name" value="dnd_rel_methyl"/>
    <property type="match status" value="1"/>
</dbReference>
<keyword evidence="1" id="KW-0489">Methyltransferase</keyword>
<name>A0ABY7VKH0_9GAMM</name>
<dbReference type="Proteomes" id="UP001215231">
    <property type="component" value="Chromosome"/>
</dbReference>
<organism evidence="1 2">
    <name type="scientific">Thalassomonas haliotis</name>
    <dbReference type="NCBI Taxonomy" id="485448"/>
    <lineage>
        <taxon>Bacteria</taxon>
        <taxon>Pseudomonadati</taxon>
        <taxon>Pseudomonadota</taxon>
        <taxon>Gammaproteobacteria</taxon>
        <taxon>Alteromonadales</taxon>
        <taxon>Colwelliaceae</taxon>
        <taxon>Thalassomonas</taxon>
    </lineage>
</organism>
<dbReference type="EMBL" id="CP059693">
    <property type="protein sequence ID" value="WDE13495.1"/>
    <property type="molecule type" value="Genomic_DNA"/>
</dbReference>
<dbReference type="RefSeq" id="WP_274053878.1">
    <property type="nucleotide sequence ID" value="NZ_CP059693.1"/>
</dbReference>
<sequence length="689" mass="79945">MDFVHYRELIKTIKQGKHLPTAIYLHKSAIEAILPEKIITLINSTISTLTISSNWNLIKLYKRDFKITLLNYPDFDSYAYPALQHSTTIDLQEQTYRTANYEKSENPPILHRKETLVLTNHPLVESFQAITAEGEAINLYQNTKNIGFKQQWRRLIKRKGYQLDDAGRLKPLATLTATPKTATSNNTKDIQRHLTAINRDRLSAPFQKLARHGYLAGEHSIFDYGCGKGDDIKELEAHGLNVTGWDPVHKPEGEKTPSDIVNLGFVLNVIEIPEERQTTLTNAWELTKRILMVSVMLANEAKQEQFTRYKDGIITKWNTFQKYYSQAELRSYLEQVLNTNTVALGQGIFAIFKDKNLEEEFYLNRQTLPNSQQLPWQQLTTRATQSPAASNQNKALTKSLYEKHSELFNDFWQHCLELGRIPANDEFECSEPIRRLVGSHKKAFELMQNQAEPNEYQQAQQQRRIQVLVYFALSLFEKRKAKSHIPARLQRDLKALFTTYTDTIEQAKALLFSVGKPATLTDACNLAYQQFNCGKLADSHSYTFNRELLNQMPAEIRVYVGCAVQLYGDLDEINLIKVHIRSGKVTLLKYDDFQHKALPLLIERIKIRLHDLDIDFFNYGEEYPYQPLYDKSRYLIPASAEYKKQQAFEKRIAKMLEGVPKEEWPNWHILQRVFEYKKVQLKGNKFYST</sequence>
<accession>A0ABY7VKH0</accession>
<keyword evidence="1" id="KW-0808">Transferase</keyword>
<dbReference type="GO" id="GO:0008168">
    <property type="term" value="F:methyltransferase activity"/>
    <property type="evidence" value="ECO:0007669"/>
    <property type="project" value="UniProtKB-KW"/>
</dbReference>
<dbReference type="InterPro" id="IPR024019">
    <property type="entry name" value="CHP04096"/>
</dbReference>
<evidence type="ECO:0000313" key="2">
    <source>
        <dbReference type="Proteomes" id="UP001215231"/>
    </source>
</evidence>
<gene>
    <name evidence="1" type="ORF">H3N35_08690</name>
</gene>
<dbReference type="GO" id="GO:0032259">
    <property type="term" value="P:methylation"/>
    <property type="evidence" value="ECO:0007669"/>
    <property type="project" value="UniProtKB-KW"/>
</dbReference>